<evidence type="ECO:0000256" key="2">
    <source>
        <dbReference type="ARBA" id="ARBA00022842"/>
    </source>
</evidence>
<comment type="caution">
    <text evidence="5">The sequence shown here is derived from an EMBL/GenBank/DDBJ whole genome shotgun (WGS) entry which is preliminary data.</text>
</comment>
<name>A0ABT7A1E4_9ACTN</name>
<accession>A0ABT7A1E4</accession>
<keyword evidence="1" id="KW-0479">Metal-binding</keyword>
<dbReference type="CDD" id="cd00685">
    <property type="entry name" value="Trans_IPPS_HT"/>
    <property type="match status" value="1"/>
</dbReference>
<dbReference type="RefSeq" id="WP_274043236.1">
    <property type="nucleotide sequence ID" value="NZ_JANCPR020000026.1"/>
</dbReference>
<keyword evidence="6" id="KW-1185">Reference proteome</keyword>
<protein>
    <submittedName>
        <fullName evidence="5">Polyprenyl synthetase family protein</fullName>
    </submittedName>
</protein>
<dbReference type="Gene3D" id="1.10.600.10">
    <property type="entry name" value="Farnesyl Diphosphate Synthase"/>
    <property type="match status" value="1"/>
</dbReference>
<sequence length="345" mass="35795">MITGPAVESLEGTGHQLLEQARARVRPSLRDRVEGRLTENRAAAGYHLGWLDEHGDPSEAGAGKAVRPALCYAAAEAVEGDIKEAGSAAMTVQLVHDFSLAHDDIIDGDRVRRNRPAVWAAFGTPAGVLCGDALLSLAFITLAEAGGGGRALARLAEAVGELIEGEALDMAFEQREQVRLGEYTAMAAAKTGALMGCACALGALSAGCDENRADLLAAFGRHVGVAFQITDDVLGICGRQEVTGKPVGADLASGKKTLPILAALASGTPAGRELAELYAGPGELADEHVDRATHLVTEAGGVTAARQEIERELQQALAALAESGPAPRGRQQLTALAHVLTHRDQ</sequence>
<dbReference type="PANTHER" id="PTHR12001">
    <property type="entry name" value="GERANYLGERANYL PYROPHOSPHATE SYNTHASE"/>
    <property type="match status" value="1"/>
</dbReference>
<feature type="region of interest" description="Disordered" evidence="4">
    <location>
        <begin position="1"/>
        <end position="22"/>
    </location>
</feature>
<dbReference type="InterPro" id="IPR033749">
    <property type="entry name" value="Polyprenyl_synt_CS"/>
</dbReference>
<dbReference type="Proteomes" id="UP001214441">
    <property type="component" value="Unassembled WGS sequence"/>
</dbReference>
<keyword evidence="2" id="KW-0460">Magnesium</keyword>
<dbReference type="PROSITE" id="PS00444">
    <property type="entry name" value="POLYPRENYL_SYNTHASE_2"/>
    <property type="match status" value="1"/>
</dbReference>
<dbReference type="Pfam" id="PF00348">
    <property type="entry name" value="polyprenyl_synt"/>
    <property type="match status" value="1"/>
</dbReference>
<keyword evidence="3" id="KW-0808">Transferase</keyword>
<evidence type="ECO:0000313" key="5">
    <source>
        <dbReference type="EMBL" id="MDJ1135153.1"/>
    </source>
</evidence>
<dbReference type="InterPro" id="IPR000092">
    <property type="entry name" value="Polyprenyl_synt"/>
</dbReference>
<dbReference type="InterPro" id="IPR008949">
    <property type="entry name" value="Isoprenoid_synthase_dom_sf"/>
</dbReference>
<dbReference type="SUPFAM" id="SSF48576">
    <property type="entry name" value="Terpenoid synthases"/>
    <property type="match status" value="1"/>
</dbReference>
<dbReference type="EMBL" id="JANCPR020000026">
    <property type="protein sequence ID" value="MDJ1135153.1"/>
    <property type="molecule type" value="Genomic_DNA"/>
</dbReference>
<evidence type="ECO:0000256" key="1">
    <source>
        <dbReference type="ARBA" id="ARBA00022723"/>
    </source>
</evidence>
<evidence type="ECO:0000256" key="4">
    <source>
        <dbReference type="SAM" id="MobiDB-lite"/>
    </source>
</evidence>
<dbReference type="SFLD" id="SFLDS00005">
    <property type="entry name" value="Isoprenoid_Synthase_Type_I"/>
    <property type="match status" value="1"/>
</dbReference>
<gene>
    <name evidence="5" type="ORF">NMN56_024970</name>
</gene>
<evidence type="ECO:0000313" key="6">
    <source>
        <dbReference type="Proteomes" id="UP001214441"/>
    </source>
</evidence>
<evidence type="ECO:0000256" key="3">
    <source>
        <dbReference type="RuleBase" id="RU004466"/>
    </source>
</evidence>
<dbReference type="PANTHER" id="PTHR12001:SF86">
    <property type="entry name" value="GERANYLGERANYL DIPHOSPHATE SYNTHASE"/>
    <property type="match status" value="1"/>
</dbReference>
<reference evidence="5 6" key="1">
    <citation type="submission" date="2023-05" db="EMBL/GenBank/DDBJ databases">
        <title>Streptantibioticus silvisoli sp. nov., acidotolerant actinomycetes 1 from pine litter.</title>
        <authorList>
            <person name="Swiecimska M."/>
            <person name="Golinska P."/>
            <person name="Sangal V."/>
            <person name="Wachnowicz B."/>
            <person name="Goodfellow M."/>
        </authorList>
    </citation>
    <scope>NUCLEOTIDE SEQUENCE [LARGE SCALE GENOMIC DNA]</scope>
    <source>
        <strain evidence="5 6">DSM 42109</strain>
    </source>
</reference>
<proteinExistence type="inferred from homology"/>
<dbReference type="SFLD" id="SFLDG01017">
    <property type="entry name" value="Polyprenyl_Transferase_Like"/>
    <property type="match status" value="1"/>
</dbReference>
<comment type="similarity">
    <text evidence="3">Belongs to the FPP/GGPP synthase family.</text>
</comment>
<organism evidence="5 6">
    <name type="scientific">Streptomyces iconiensis</name>
    <dbReference type="NCBI Taxonomy" id="1384038"/>
    <lineage>
        <taxon>Bacteria</taxon>
        <taxon>Bacillati</taxon>
        <taxon>Actinomycetota</taxon>
        <taxon>Actinomycetes</taxon>
        <taxon>Kitasatosporales</taxon>
        <taxon>Streptomycetaceae</taxon>
        <taxon>Streptomyces</taxon>
    </lineage>
</organism>